<dbReference type="AlphaFoldDB" id="A0A1F6B8Z8"/>
<dbReference type="Proteomes" id="UP000176228">
    <property type="component" value="Unassembled WGS sequence"/>
</dbReference>
<dbReference type="CDD" id="cd10456">
    <property type="entry name" value="GIY-YIG_UPF0213"/>
    <property type="match status" value="1"/>
</dbReference>
<dbReference type="InterPro" id="IPR035901">
    <property type="entry name" value="GIY-YIG_endonuc_sf"/>
</dbReference>
<evidence type="ECO:0000313" key="3">
    <source>
        <dbReference type="EMBL" id="OGG33419.1"/>
    </source>
</evidence>
<name>A0A1F6B8Z8_9BACT</name>
<evidence type="ECO:0000259" key="2">
    <source>
        <dbReference type="PROSITE" id="PS50164"/>
    </source>
</evidence>
<feature type="domain" description="GIY-YIG" evidence="2">
    <location>
        <begin position="1"/>
        <end position="76"/>
    </location>
</feature>
<gene>
    <name evidence="3" type="ORF">A2968_02495</name>
</gene>
<comment type="similarity">
    <text evidence="1">Belongs to the UPF0213 family.</text>
</comment>
<dbReference type="PROSITE" id="PS50164">
    <property type="entry name" value="GIY_YIG"/>
    <property type="match status" value="1"/>
</dbReference>
<sequence>MKWFLYIVKCSDGALYTGITTSIRRRILQHNSGLGAKSLKGKLPVTLVYKEVYDNQREAARREREIKGWRKEKKENLLKGLP</sequence>
<dbReference type="InterPro" id="IPR000305">
    <property type="entry name" value="GIY-YIG_endonuc"/>
</dbReference>
<evidence type="ECO:0000313" key="4">
    <source>
        <dbReference type="Proteomes" id="UP000176228"/>
    </source>
</evidence>
<dbReference type="PANTHER" id="PTHR34477:SF1">
    <property type="entry name" value="UPF0213 PROTEIN YHBQ"/>
    <property type="match status" value="1"/>
</dbReference>
<dbReference type="InterPro" id="IPR050190">
    <property type="entry name" value="UPF0213_domain"/>
</dbReference>
<proteinExistence type="inferred from homology"/>
<dbReference type="SUPFAM" id="SSF82771">
    <property type="entry name" value="GIY-YIG endonuclease"/>
    <property type="match status" value="1"/>
</dbReference>
<dbReference type="Gene3D" id="3.40.1440.10">
    <property type="entry name" value="GIY-YIG endonuclease"/>
    <property type="match status" value="1"/>
</dbReference>
<comment type="caution">
    <text evidence="3">The sequence shown here is derived from an EMBL/GenBank/DDBJ whole genome shotgun (WGS) entry which is preliminary data.</text>
</comment>
<evidence type="ECO:0000256" key="1">
    <source>
        <dbReference type="ARBA" id="ARBA00007435"/>
    </source>
</evidence>
<protein>
    <recommendedName>
        <fullName evidence="2">GIY-YIG domain-containing protein</fullName>
    </recommendedName>
</protein>
<reference evidence="3 4" key="1">
    <citation type="journal article" date="2016" name="Nat. Commun.">
        <title>Thousands of microbial genomes shed light on interconnected biogeochemical processes in an aquifer system.</title>
        <authorList>
            <person name="Anantharaman K."/>
            <person name="Brown C.T."/>
            <person name="Hug L.A."/>
            <person name="Sharon I."/>
            <person name="Castelle C.J."/>
            <person name="Probst A.J."/>
            <person name="Thomas B.C."/>
            <person name="Singh A."/>
            <person name="Wilkins M.J."/>
            <person name="Karaoz U."/>
            <person name="Brodie E.L."/>
            <person name="Williams K.H."/>
            <person name="Hubbard S.S."/>
            <person name="Banfield J.F."/>
        </authorList>
    </citation>
    <scope>NUCLEOTIDE SEQUENCE [LARGE SCALE GENOMIC DNA]</scope>
</reference>
<dbReference type="PANTHER" id="PTHR34477">
    <property type="entry name" value="UPF0213 PROTEIN YHBQ"/>
    <property type="match status" value="1"/>
</dbReference>
<organism evidence="3 4">
    <name type="scientific">Candidatus Gottesmanbacteria bacterium RIFCSPLOWO2_01_FULL_42_22</name>
    <dbReference type="NCBI Taxonomy" id="1798391"/>
    <lineage>
        <taxon>Bacteria</taxon>
        <taxon>Candidatus Gottesmaniibacteriota</taxon>
    </lineage>
</organism>
<accession>A0A1F6B8Z8</accession>
<dbReference type="Pfam" id="PF01541">
    <property type="entry name" value="GIY-YIG"/>
    <property type="match status" value="1"/>
</dbReference>
<dbReference type="EMBL" id="MFJU01000040">
    <property type="protein sequence ID" value="OGG33419.1"/>
    <property type="molecule type" value="Genomic_DNA"/>
</dbReference>